<reference evidence="1 2" key="1">
    <citation type="journal article" date="2020" name="BMC Genomics">
        <title>Intraspecific diversification of the crop wild relative Brassica cretica Lam. using demographic model selection.</title>
        <authorList>
            <person name="Kioukis A."/>
            <person name="Michalopoulou V.A."/>
            <person name="Briers L."/>
            <person name="Pirintsos S."/>
            <person name="Studholme D.J."/>
            <person name="Pavlidis P."/>
            <person name="Sarris P.F."/>
        </authorList>
    </citation>
    <scope>NUCLEOTIDE SEQUENCE [LARGE SCALE GENOMIC DNA]</scope>
    <source>
        <strain evidence="2">cv. PFS-1207/04</strain>
    </source>
</reference>
<sequence length="409" mass="47332">MRLQEKRGKSVFAGRVTAIQEVKDHLMNLDIDSTPVVASLVVDSKDLVESLVDFDSLDDETHGAAEDIQERAMTDSIARSRIGTILEFFSIDELQSKMLKKDDLQSFGCCVFSGLRCPQRDGAWFALETAQVYIFDVVTELTQTAVEANDFVVWKDNSQQLQIVRGLSWKELLAGYMEHVRSIHDTHCFSHWGEAIHDRSSHGMQLWGFKTWKYKYKKKMDLEVKTFGSRLIHKVKQTRVAPFEKEAHQEMVAMMHRQDSEDSQILITGLQKPGMVNTQIVQQSQESKALWSHVSVLVKKKKLPETILGKIVICHRWRNQKQPWFLYTLRSWLNTFRDNIKAFGRADADTKSGYSAKVMCENTGIESKLITLVDSWKPRRWFPTVGFLCFMEEKFQTKKTVWFWIKHVG</sequence>
<evidence type="ECO:0000313" key="1">
    <source>
        <dbReference type="EMBL" id="KAF3542633.1"/>
    </source>
</evidence>
<dbReference type="EMBL" id="QGKV02000832">
    <property type="protein sequence ID" value="KAF3542633.1"/>
    <property type="molecule type" value="Genomic_DNA"/>
</dbReference>
<protein>
    <submittedName>
        <fullName evidence="1">Uncharacterized protein</fullName>
    </submittedName>
</protein>
<accession>A0ABQ7BTF3</accession>
<evidence type="ECO:0000313" key="2">
    <source>
        <dbReference type="Proteomes" id="UP000266723"/>
    </source>
</evidence>
<organism evidence="1 2">
    <name type="scientific">Brassica cretica</name>
    <name type="common">Mustard</name>
    <dbReference type="NCBI Taxonomy" id="69181"/>
    <lineage>
        <taxon>Eukaryota</taxon>
        <taxon>Viridiplantae</taxon>
        <taxon>Streptophyta</taxon>
        <taxon>Embryophyta</taxon>
        <taxon>Tracheophyta</taxon>
        <taxon>Spermatophyta</taxon>
        <taxon>Magnoliopsida</taxon>
        <taxon>eudicotyledons</taxon>
        <taxon>Gunneridae</taxon>
        <taxon>Pentapetalae</taxon>
        <taxon>rosids</taxon>
        <taxon>malvids</taxon>
        <taxon>Brassicales</taxon>
        <taxon>Brassicaceae</taxon>
        <taxon>Brassiceae</taxon>
        <taxon>Brassica</taxon>
    </lineage>
</organism>
<proteinExistence type="predicted"/>
<gene>
    <name evidence="1" type="ORF">DY000_02010213</name>
</gene>
<keyword evidence="2" id="KW-1185">Reference proteome</keyword>
<dbReference type="Proteomes" id="UP000266723">
    <property type="component" value="Unassembled WGS sequence"/>
</dbReference>
<name>A0ABQ7BTF3_BRACR</name>
<comment type="caution">
    <text evidence="1">The sequence shown here is derived from an EMBL/GenBank/DDBJ whole genome shotgun (WGS) entry which is preliminary data.</text>
</comment>